<dbReference type="PANTHER" id="PTHR42345:SF1">
    <property type="entry name" value="VTC DOMAIN-CONTAINING PROTEIN"/>
    <property type="match status" value="1"/>
</dbReference>
<gene>
    <name evidence="2" type="ORF">PT974_00221</name>
</gene>
<dbReference type="PANTHER" id="PTHR42345">
    <property type="entry name" value="TPR_REGION DOMAIN-CONTAINING PROTEIN"/>
    <property type="match status" value="1"/>
</dbReference>
<dbReference type="EMBL" id="JAVFKD010000001">
    <property type="protein sequence ID" value="KAK5997857.1"/>
    <property type="molecule type" value="Genomic_DNA"/>
</dbReference>
<dbReference type="Proteomes" id="UP001338125">
    <property type="component" value="Unassembled WGS sequence"/>
</dbReference>
<evidence type="ECO:0008006" key="4">
    <source>
        <dbReference type="Google" id="ProtNLM"/>
    </source>
</evidence>
<accession>A0ABR0T0B4</accession>
<feature type="compositionally biased region" description="Polar residues" evidence="1">
    <location>
        <begin position="664"/>
        <end position="673"/>
    </location>
</feature>
<evidence type="ECO:0000313" key="3">
    <source>
        <dbReference type="Proteomes" id="UP001338125"/>
    </source>
</evidence>
<comment type="caution">
    <text evidence="2">The sequence shown here is derived from an EMBL/GenBank/DDBJ whole genome shotgun (WGS) entry which is preliminary data.</text>
</comment>
<name>A0ABR0T0B4_9HYPO</name>
<proteinExistence type="predicted"/>
<organism evidence="2 3">
    <name type="scientific">Cladobotryum mycophilum</name>
    <dbReference type="NCBI Taxonomy" id="491253"/>
    <lineage>
        <taxon>Eukaryota</taxon>
        <taxon>Fungi</taxon>
        <taxon>Dikarya</taxon>
        <taxon>Ascomycota</taxon>
        <taxon>Pezizomycotina</taxon>
        <taxon>Sordariomycetes</taxon>
        <taxon>Hypocreomycetidae</taxon>
        <taxon>Hypocreales</taxon>
        <taxon>Hypocreaceae</taxon>
        <taxon>Cladobotryum</taxon>
    </lineage>
</organism>
<feature type="compositionally biased region" description="Basic and acidic residues" evidence="1">
    <location>
        <begin position="27"/>
        <end position="37"/>
    </location>
</feature>
<keyword evidence="3" id="KW-1185">Reference proteome</keyword>
<reference evidence="2 3" key="1">
    <citation type="submission" date="2024-01" db="EMBL/GenBank/DDBJ databases">
        <title>Complete genome of Cladobotryum mycophilum ATHUM6906.</title>
        <authorList>
            <person name="Christinaki A.C."/>
            <person name="Myridakis A.I."/>
            <person name="Kouvelis V.N."/>
        </authorList>
    </citation>
    <scope>NUCLEOTIDE SEQUENCE [LARGE SCALE GENOMIC DNA]</scope>
    <source>
        <strain evidence="2 3">ATHUM6906</strain>
    </source>
</reference>
<evidence type="ECO:0000256" key="1">
    <source>
        <dbReference type="SAM" id="MobiDB-lite"/>
    </source>
</evidence>
<feature type="region of interest" description="Disordered" evidence="1">
    <location>
        <begin position="22"/>
        <end position="67"/>
    </location>
</feature>
<evidence type="ECO:0000313" key="2">
    <source>
        <dbReference type="EMBL" id="KAK5997857.1"/>
    </source>
</evidence>
<sequence length="755" mass="85698">MMEKPERPSFWGGLLRSRSLAKRVPKLGRDHSRRVSEGDGILSQRRRTVSGNESYRARSASRHRMSEPVPEMTPAIITVKNGQSRCAGDEDSSVPSIVSHSVTLTPLTRWPPTGLSNREELPHQDAMEIIARGAPAHKGRKRSIPHASDEFYALYATTSGNRSGRADGMTLHDAMAQLMTMRMHGQGHASHPWETLEQPSYCFYFGKRPGTITLNQWATMASVIPPKIALRDSGVEPRPVDLEQIFRRLKELQAGLEDDNESLLQILYPHKTLDRQITDLIMVLSRHDWIDFTEPKNQVVTRFIFDTSEENQEQYTKFFHQLLLSLELEMRIHSQQHGDWAKEKLLHQIPPTIKWNLALARRWRENVRVESYDITPDQVKLRYKLKKRQVKQLKRFAQIMKWPNLKQTVEHLNQRDEEFTLDTISSDAFAFFSGLVLPGPTLTFLIMNTLIDVDPDEATDELALLSHMHPHCGFQYRNSHTYWSASCIVGKVIAPTCRSVAGWVGPGRPTPDLGRSQIARIRTRQAKQRMEREDVESIAERSDPLGPDADSYPVHEYKLPLLDHDGGTVDTIRVELLNLKPVATTVRDGESLDKVVPRIFDATVQFAVDGVSWPLRLMYDVSFISAWPCTEGPHALFYDYVHQAVRVDELLRIRNWGGLHTGNDRSGNNSERSSPAPEMLKSGVSEYDDEKVLVVDALGVRDNEVLARAWCSHWGLSAVVADIKKCCMACAIREAYAATLTVVILVEDQVNEDDE</sequence>
<protein>
    <recommendedName>
        <fullName evidence="4">VTC domain-containing protein</fullName>
    </recommendedName>
</protein>
<feature type="region of interest" description="Disordered" evidence="1">
    <location>
        <begin position="662"/>
        <end position="681"/>
    </location>
</feature>